<evidence type="ECO:0000256" key="1">
    <source>
        <dbReference type="SAM" id="MobiDB-lite"/>
    </source>
</evidence>
<dbReference type="Proteomes" id="UP000065807">
    <property type="component" value="Chromosome"/>
</dbReference>
<gene>
    <name evidence="2" type="ORF">LIP_2030</name>
</gene>
<reference evidence="3" key="1">
    <citation type="submission" date="2015-07" db="EMBL/GenBank/DDBJ databases">
        <title>Complete genome sequence and phylogenetic analysis of Limnochorda pilosa.</title>
        <authorList>
            <person name="Watanabe M."/>
            <person name="Kojima H."/>
            <person name="Fukui M."/>
        </authorList>
    </citation>
    <scope>NUCLEOTIDE SEQUENCE [LARGE SCALE GENOMIC DNA]</scope>
    <source>
        <strain evidence="3">HC45</strain>
    </source>
</reference>
<proteinExistence type="predicted"/>
<accession>A0A0K2SL73</accession>
<dbReference type="AlphaFoldDB" id="A0A0K2SL73"/>
<organism evidence="2 3">
    <name type="scientific">Limnochorda pilosa</name>
    <dbReference type="NCBI Taxonomy" id="1555112"/>
    <lineage>
        <taxon>Bacteria</taxon>
        <taxon>Bacillati</taxon>
        <taxon>Bacillota</taxon>
        <taxon>Limnochordia</taxon>
        <taxon>Limnochordales</taxon>
        <taxon>Limnochordaceae</taxon>
        <taxon>Limnochorda</taxon>
    </lineage>
</organism>
<dbReference type="RefSeq" id="WP_068137344.1">
    <property type="nucleotide sequence ID" value="NZ_AP014924.1"/>
</dbReference>
<feature type="compositionally biased region" description="Acidic residues" evidence="1">
    <location>
        <begin position="93"/>
        <end position="129"/>
    </location>
</feature>
<name>A0A0K2SL73_LIMPI</name>
<evidence type="ECO:0000313" key="2">
    <source>
        <dbReference type="EMBL" id="BAS27871.1"/>
    </source>
</evidence>
<feature type="region of interest" description="Disordered" evidence="1">
    <location>
        <begin position="89"/>
        <end position="129"/>
    </location>
</feature>
<evidence type="ECO:0000313" key="3">
    <source>
        <dbReference type="Proteomes" id="UP000065807"/>
    </source>
</evidence>
<protein>
    <submittedName>
        <fullName evidence="2">Uncharacterized protein</fullName>
    </submittedName>
</protein>
<keyword evidence="3" id="KW-1185">Reference proteome</keyword>
<dbReference type="KEGG" id="lpil:LIP_2030"/>
<sequence length="129" mass="14662">MKWLDLDNAVLVSLNQVTSIEVRPSAEDEDEGELLIALNEMASGIDLAIARFPSFEAAQAEFAGIKDWLAAEDVLHTVSAPSWVMRSVHEHDDDFDDYDDEDDEDDYDDDDEDDEFDEDDLDDEDEDKD</sequence>
<reference evidence="3" key="2">
    <citation type="journal article" date="2016" name="Int. J. Syst. Evol. Microbiol.">
        <title>Complete genome sequence and cell structure of Limnochorda pilosa, a Gram-negative spore-former within the phylum Firmicutes.</title>
        <authorList>
            <person name="Watanabe M."/>
            <person name="Kojima H."/>
            <person name="Fukui M."/>
        </authorList>
    </citation>
    <scope>NUCLEOTIDE SEQUENCE [LARGE SCALE GENOMIC DNA]</scope>
    <source>
        <strain evidence="3">HC45</strain>
    </source>
</reference>
<dbReference type="EMBL" id="AP014924">
    <property type="protein sequence ID" value="BAS27871.1"/>
    <property type="molecule type" value="Genomic_DNA"/>
</dbReference>